<dbReference type="InterPro" id="IPR027845">
    <property type="entry name" value="DUF4548"/>
</dbReference>
<proteinExistence type="predicted"/>
<dbReference type="Pfam" id="PF15081">
    <property type="entry name" value="DUF4548"/>
    <property type="match status" value="1"/>
</dbReference>
<dbReference type="GeneID" id="102542635"/>
<reference evidence="2" key="1">
    <citation type="submission" date="2025-08" db="UniProtKB">
        <authorList>
            <consortium name="RefSeq"/>
        </authorList>
    </citation>
    <scope>IDENTIFICATION</scope>
</reference>
<dbReference type="RefSeq" id="XP_072802211.1">
    <property type="nucleotide sequence ID" value="XM_072946110.1"/>
</dbReference>
<sequence>MLVEKDTVVLNLESSVNLALASNKKKLEIQKVLHRGLPLDAVTGVRVPWSPGRNTQDTQEMEKRELKVSVPRFGKIPWFSEASLINKPLVFSLPRRYPHSSATFLLSSKKDMNLPILFQVPDVFSEAGRTQRDPVLIRNKQLCSTCQEKKMVRPTTVVIPDDLKLPFANLMGRRTMHPHPPKARALPKRSHDDIPTESVHHRLPILGPRTAVFHGLLSDAFTALQETQLSSLPRKGPMDKSERQ</sequence>
<dbReference type="Proteomes" id="UP001652581">
    <property type="component" value="Chromosome 21"/>
</dbReference>
<evidence type="ECO:0000313" key="2">
    <source>
        <dbReference type="RefSeq" id="XP_072802211.1"/>
    </source>
</evidence>
<accession>A0ABM5C0P0</accession>
<evidence type="ECO:0000313" key="1">
    <source>
        <dbReference type="Proteomes" id="UP001652581"/>
    </source>
</evidence>
<name>A0ABM5C0P0_VICPA</name>
<organism evidence="1 2">
    <name type="scientific">Vicugna pacos</name>
    <name type="common">Alpaca</name>
    <name type="synonym">Lama pacos</name>
    <dbReference type="NCBI Taxonomy" id="30538"/>
    <lineage>
        <taxon>Eukaryota</taxon>
        <taxon>Metazoa</taxon>
        <taxon>Chordata</taxon>
        <taxon>Craniata</taxon>
        <taxon>Vertebrata</taxon>
        <taxon>Euteleostomi</taxon>
        <taxon>Mammalia</taxon>
        <taxon>Eutheria</taxon>
        <taxon>Laurasiatheria</taxon>
        <taxon>Artiodactyla</taxon>
        <taxon>Tylopoda</taxon>
        <taxon>Camelidae</taxon>
        <taxon>Vicugna</taxon>
    </lineage>
</organism>
<protein>
    <submittedName>
        <fullName evidence="2">Uncharacterized protein C1orf105 homolog isoform X1</fullName>
    </submittedName>
</protein>
<keyword evidence="1" id="KW-1185">Reference proteome</keyword>
<dbReference type="PANTHER" id="PTHR39410:SF1">
    <property type="entry name" value="RIKEN CDNA 4930558K02 GENE"/>
    <property type="match status" value="1"/>
</dbReference>
<dbReference type="PANTHER" id="PTHR39410">
    <property type="entry name" value="RIKEN CDNA 4930558K02 GENE"/>
    <property type="match status" value="1"/>
</dbReference>
<gene>
    <name evidence="2" type="primary">C21H1orf105</name>
</gene>